<gene>
    <name evidence="4" type="ORF">HD601_006536</name>
</gene>
<name>A0A7W9GYF7_9ACTN</name>
<dbReference type="RefSeq" id="WP_184829140.1">
    <property type="nucleotide sequence ID" value="NZ_JACHMM010000001.1"/>
</dbReference>
<keyword evidence="5" id="KW-1185">Reference proteome</keyword>
<sequence>MTTAKGEQRRAALVRAATELLQSGGLEAVAHRAVAGRAGVPLGATTYYFADLVELRRAAVDALADADVARMAAAVDALPARRRGGAAVARMIATLLTPDEYGALVAWYERYVLAAREPLFAAAARRTNAAARDAVATVLSRSGVGAGLPPQVILAVVDGAVLGALADGAGLTGVRSAAADALTVVLDSASRPR</sequence>
<feature type="DNA-binding region" description="H-T-H motif" evidence="2">
    <location>
        <begin position="30"/>
        <end position="49"/>
    </location>
</feature>
<comment type="caution">
    <text evidence="4">The sequence shown here is derived from an EMBL/GenBank/DDBJ whole genome shotgun (WGS) entry which is preliminary data.</text>
</comment>
<dbReference type="AlphaFoldDB" id="A0A7W9GYF7"/>
<evidence type="ECO:0000259" key="3">
    <source>
        <dbReference type="PROSITE" id="PS50977"/>
    </source>
</evidence>
<dbReference type="EMBL" id="JACHMM010000001">
    <property type="protein sequence ID" value="MBB5791961.1"/>
    <property type="molecule type" value="Genomic_DNA"/>
</dbReference>
<dbReference type="Pfam" id="PF17940">
    <property type="entry name" value="TetR_C_31"/>
    <property type="match status" value="1"/>
</dbReference>
<dbReference type="Gene3D" id="1.10.357.10">
    <property type="entry name" value="Tetracycline Repressor, domain 2"/>
    <property type="match status" value="1"/>
</dbReference>
<protein>
    <submittedName>
        <fullName evidence="4">DNA-binding transcriptional regulator YbjK</fullName>
    </submittedName>
</protein>
<dbReference type="InterPro" id="IPR041583">
    <property type="entry name" value="TetR_C_31"/>
</dbReference>
<dbReference type="SUPFAM" id="SSF46689">
    <property type="entry name" value="Homeodomain-like"/>
    <property type="match status" value="1"/>
</dbReference>
<dbReference type="Proteomes" id="UP000542813">
    <property type="component" value="Unassembled WGS sequence"/>
</dbReference>
<evidence type="ECO:0000313" key="5">
    <source>
        <dbReference type="Proteomes" id="UP000542813"/>
    </source>
</evidence>
<dbReference type="InterPro" id="IPR009057">
    <property type="entry name" value="Homeodomain-like_sf"/>
</dbReference>
<dbReference type="PROSITE" id="PS50977">
    <property type="entry name" value="HTH_TETR_2"/>
    <property type="match status" value="1"/>
</dbReference>
<evidence type="ECO:0000256" key="1">
    <source>
        <dbReference type="ARBA" id="ARBA00023125"/>
    </source>
</evidence>
<reference evidence="4 5" key="1">
    <citation type="submission" date="2020-08" db="EMBL/GenBank/DDBJ databases">
        <title>Sequencing the genomes of 1000 actinobacteria strains.</title>
        <authorList>
            <person name="Klenk H.-P."/>
        </authorList>
    </citation>
    <scope>NUCLEOTIDE SEQUENCE [LARGE SCALE GENOMIC DNA]</scope>
    <source>
        <strain evidence="4 5">DSM 102122</strain>
    </source>
</reference>
<keyword evidence="1 2" id="KW-0238">DNA-binding</keyword>
<evidence type="ECO:0000256" key="2">
    <source>
        <dbReference type="PROSITE-ProRule" id="PRU00335"/>
    </source>
</evidence>
<proteinExistence type="predicted"/>
<dbReference type="InterPro" id="IPR001647">
    <property type="entry name" value="HTH_TetR"/>
</dbReference>
<evidence type="ECO:0000313" key="4">
    <source>
        <dbReference type="EMBL" id="MBB5791961.1"/>
    </source>
</evidence>
<accession>A0A7W9GYF7</accession>
<feature type="domain" description="HTH tetR-type" evidence="3">
    <location>
        <begin position="7"/>
        <end position="67"/>
    </location>
</feature>
<organism evidence="4 5">
    <name type="scientific">Jiangella mangrovi</name>
    <dbReference type="NCBI Taxonomy" id="1524084"/>
    <lineage>
        <taxon>Bacteria</taxon>
        <taxon>Bacillati</taxon>
        <taxon>Actinomycetota</taxon>
        <taxon>Actinomycetes</taxon>
        <taxon>Jiangellales</taxon>
        <taxon>Jiangellaceae</taxon>
        <taxon>Jiangella</taxon>
    </lineage>
</organism>
<dbReference type="GO" id="GO:0003677">
    <property type="term" value="F:DNA binding"/>
    <property type="evidence" value="ECO:0007669"/>
    <property type="project" value="UniProtKB-UniRule"/>
</dbReference>